<dbReference type="GO" id="GO:0042597">
    <property type="term" value="C:periplasmic space"/>
    <property type="evidence" value="ECO:0007669"/>
    <property type="project" value="UniProtKB-SubCell"/>
</dbReference>
<name>B2IIV9_BEII9</name>
<reference evidence="13" key="1">
    <citation type="submission" date="2008-03" db="EMBL/GenBank/DDBJ databases">
        <title>Complete sequence of chromosome of Beijerinckia indica subsp. indica ATCC 9039.</title>
        <authorList>
            <consortium name="US DOE Joint Genome Institute"/>
            <person name="Copeland A."/>
            <person name="Lucas S."/>
            <person name="Lapidus A."/>
            <person name="Glavina del Rio T."/>
            <person name="Dalin E."/>
            <person name="Tice H."/>
            <person name="Bruce D."/>
            <person name="Goodwin L."/>
            <person name="Pitluck S."/>
            <person name="LaButti K."/>
            <person name="Schmutz J."/>
            <person name="Larimer F."/>
            <person name="Land M."/>
            <person name="Hauser L."/>
            <person name="Kyrpides N."/>
            <person name="Mikhailova N."/>
            <person name="Dunfield P.F."/>
            <person name="Dedysh S.N."/>
            <person name="Liesack W."/>
            <person name="Saw J.H."/>
            <person name="Alam M."/>
            <person name="Chen Y."/>
            <person name="Murrell J.C."/>
            <person name="Richardson P."/>
        </authorList>
    </citation>
    <scope>NUCLEOTIDE SEQUENCE [LARGE SCALE GENOMIC DNA]</scope>
    <source>
        <strain evidence="13">ATCC 9039 / DSM 1715 / NCIMB 8712</strain>
    </source>
</reference>
<dbReference type="Pfam" id="PF03150">
    <property type="entry name" value="CCP_MauG"/>
    <property type="match status" value="1"/>
</dbReference>
<dbReference type="OrthoDB" id="9805202at2"/>
<dbReference type="Gene3D" id="1.10.760.10">
    <property type="entry name" value="Cytochrome c-like domain"/>
    <property type="match status" value="2"/>
</dbReference>
<evidence type="ECO:0000259" key="11">
    <source>
        <dbReference type="PROSITE" id="PS51007"/>
    </source>
</evidence>
<keyword evidence="6 12" id="KW-0560">Oxidoreductase</keyword>
<dbReference type="PROSITE" id="PS51007">
    <property type="entry name" value="CYTC"/>
    <property type="match status" value="2"/>
</dbReference>
<dbReference type="KEGG" id="bid:Bind_2573"/>
<feature type="binding site" description="covalent" evidence="8">
    <location>
        <position position="77"/>
    </location>
    <ligand>
        <name>heme c</name>
        <dbReference type="ChEBI" id="CHEBI:61717"/>
        <label>1</label>
    </ligand>
</feature>
<comment type="cofactor">
    <cofactor evidence="8">
        <name>heme</name>
        <dbReference type="ChEBI" id="CHEBI:30413"/>
    </cofactor>
    <text evidence="8">Binds 2 heme groups.</text>
</comment>
<dbReference type="PANTHER" id="PTHR30600:SF7">
    <property type="entry name" value="CYTOCHROME C PEROXIDASE-RELATED"/>
    <property type="match status" value="1"/>
</dbReference>
<gene>
    <name evidence="12" type="ordered locus">Bind_2573</name>
</gene>
<feature type="domain" description="Cytochrome c" evidence="11">
    <location>
        <begin position="206"/>
        <end position="323"/>
    </location>
</feature>
<dbReference type="InterPro" id="IPR051395">
    <property type="entry name" value="Cytochrome_c_Peroxidase/MauG"/>
</dbReference>
<feature type="signal peptide" evidence="10">
    <location>
        <begin position="1"/>
        <end position="23"/>
    </location>
</feature>
<dbReference type="AlphaFoldDB" id="B2IIV9"/>
<accession>B2IIV9</accession>
<dbReference type="InterPro" id="IPR004852">
    <property type="entry name" value="Di-haem_cyt_c_peroxidsae"/>
</dbReference>
<dbReference type="HOGENOM" id="CLU_034652_1_1_5"/>
<evidence type="ECO:0000256" key="8">
    <source>
        <dbReference type="PIRSR" id="PIRSR000294-1"/>
    </source>
</evidence>
<dbReference type="Pfam" id="PF00034">
    <property type="entry name" value="Cytochrom_C"/>
    <property type="match status" value="1"/>
</dbReference>
<dbReference type="STRING" id="395963.Bind_2573"/>
<comment type="PTM">
    <text evidence="8">Binds 2 heme groups per subunit.</text>
</comment>
<dbReference type="PIRSF" id="PIRSF000294">
    <property type="entry name" value="Cytochrome-c_peroxidase"/>
    <property type="match status" value="1"/>
</dbReference>
<dbReference type="EC" id="1.11.1.5" evidence="12"/>
<evidence type="ECO:0000256" key="3">
    <source>
        <dbReference type="ARBA" id="ARBA00022723"/>
    </source>
</evidence>
<dbReference type="GO" id="GO:0004130">
    <property type="term" value="F:cytochrome-c peroxidase activity"/>
    <property type="evidence" value="ECO:0007669"/>
    <property type="project" value="UniProtKB-EC"/>
</dbReference>
<organism evidence="12 13">
    <name type="scientific">Beijerinckia indica subsp. indica (strain ATCC 9039 / DSM 1715 / NCIMB 8712)</name>
    <dbReference type="NCBI Taxonomy" id="395963"/>
    <lineage>
        <taxon>Bacteria</taxon>
        <taxon>Pseudomonadati</taxon>
        <taxon>Pseudomonadota</taxon>
        <taxon>Alphaproteobacteria</taxon>
        <taxon>Hyphomicrobiales</taxon>
        <taxon>Beijerinckiaceae</taxon>
        <taxon>Beijerinckia</taxon>
    </lineage>
</organism>
<evidence type="ECO:0000256" key="6">
    <source>
        <dbReference type="ARBA" id="ARBA00023002"/>
    </source>
</evidence>
<dbReference type="InterPro" id="IPR026259">
    <property type="entry name" value="MauG/Cytc_peroxidase"/>
</dbReference>
<dbReference type="eggNOG" id="COG1858">
    <property type="taxonomic scope" value="Bacteria"/>
</dbReference>
<evidence type="ECO:0000256" key="4">
    <source>
        <dbReference type="ARBA" id="ARBA00022729"/>
    </source>
</evidence>
<evidence type="ECO:0000313" key="13">
    <source>
        <dbReference type="Proteomes" id="UP000001695"/>
    </source>
</evidence>
<dbReference type="Proteomes" id="UP000001695">
    <property type="component" value="Chromosome"/>
</dbReference>
<feature type="binding site" description="covalent" evidence="8">
    <location>
        <position position="220"/>
    </location>
    <ligand>
        <name>heme c</name>
        <dbReference type="ChEBI" id="CHEBI:61717"/>
        <label>2</label>
    </ligand>
</feature>
<dbReference type="EMBL" id="CP001016">
    <property type="protein sequence ID" value="ACB96171.1"/>
    <property type="molecule type" value="Genomic_DNA"/>
</dbReference>
<sequence>MQIRFLTYMSIVALLFSSTTLTADPLRNHVKDKFAVIPHEPPNLPGNPTTPQKLALGEMLFFDPRLSVSHSISCASCHNLSLAGTDNRSRSLGTAWQQGGRNAPTVLNSVYNFVQFWDGRAADLAQQAGGPIQNPVEMGSTEQKTVDVLKGIPGYVDAFKAAFPDRDDVITFDNVEKAIAVFETILTTPDAPFDRWLRGDDRALTQDQKEGLRLFVDKGCSNCHNGVNIGGGTYDRFGVVKAPSSDIRPPDDLGRGAITHSVSDNYVFKVPTLRNIALTAPYFHSGQVWDLRQAVKIMSDVQLGVQLTDTEANQIVAFLNSLTGRPPFVPAPDLPPTVTTTPRPVP</sequence>
<evidence type="ECO:0000256" key="1">
    <source>
        <dbReference type="ARBA" id="ARBA00004418"/>
    </source>
</evidence>
<dbReference type="RefSeq" id="WP_012385524.1">
    <property type="nucleotide sequence ID" value="NC_010581.1"/>
</dbReference>
<keyword evidence="3 9" id="KW-0479">Metal-binding</keyword>
<evidence type="ECO:0000256" key="5">
    <source>
        <dbReference type="ARBA" id="ARBA00022764"/>
    </source>
</evidence>
<feature type="binding site" description="axial binding residue" evidence="9">
    <location>
        <position position="78"/>
    </location>
    <ligand>
        <name>heme c</name>
        <dbReference type="ChEBI" id="CHEBI:61717"/>
        <label>1</label>
    </ligand>
    <ligandPart>
        <name>Fe</name>
        <dbReference type="ChEBI" id="CHEBI:18248"/>
    </ligandPart>
</feature>
<dbReference type="InterPro" id="IPR009056">
    <property type="entry name" value="Cyt_c-like_dom"/>
</dbReference>
<evidence type="ECO:0000256" key="9">
    <source>
        <dbReference type="PIRSR" id="PIRSR000294-2"/>
    </source>
</evidence>
<dbReference type="GO" id="GO:0020037">
    <property type="term" value="F:heme binding"/>
    <property type="evidence" value="ECO:0007669"/>
    <property type="project" value="InterPro"/>
</dbReference>
<keyword evidence="2 8" id="KW-0349">Heme</keyword>
<feature type="chain" id="PRO_5002778798" evidence="10">
    <location>
        <begin position="24"/>
        <end position="346"/>
    </location>
</feature>
<keyword evidence="5" id="KW-0574">Periplasm</keyword>
<dbReference type="GO" id="GO:0046872">
    <property type="term" value="F:metal ion binding"/>
    <property type="evidence" value="ECO:0007669"/>
    <property type="project" value="UniProtKB-KW"/>
</dbReference>
<reference evidence="12 13" key="2">
    <citation type="journal article" date="2010" name="J. Bacteriol.">
        <title>Complete genome sequence of Beijerinckia indica subsp. indica.</title>
        <authorList>
            <person name="Tamas I."/>
            <person name="Dedysh S.N."/>
            <person name="Liesack W."/>
            <person name="Stott M.B."/>
            <person name="Alam M."/>
            <person name="Murrell J.C."/>
            <person name="Dunfield P.F."/>
        </authorList>
    </citation>
    <scope>NUCLEOTIDE SEQUENCE [LARGE SCALE GENOMIC DNA]</scope>
    <source>
        <strain evidence="13">ATCC 9039 / DSM 1715 / NCIMB 8712</strain>
    </source>
</reference>
<keyword evidence="4 10" id="KW-0732">Signal</keyword>
<proteinExistence type="predicted"/>
<evidence type="ECO:0000313" key="12">
    <source>
        <dbReference type="EMBL" id="ACB96171.1"/>
    </source>
</evidence>
<comment type="subcellular location">
    <subcellularLocation>
        <location evidence="1">Periplasm</location>
    </subcellularLocation>
</comment>
<evidence type="ECO:0000256" key="2">
    <source>
        <dbReference type="ARBA" id="ARBA00022617"/>
    </source>
</evidence>
<feature type="binding site" description="axial binding residue" evidence="9">
    <location>
        <position position="224"/>
    </location>
    <ligand>
        <name>heme c</name>
        <dbReference type="ChEBI" id="CHEBI:61717"/>
        <label>2</label>
    </ligand>
    <ligandPart>
        <name>Fe</name>
        <dbReference type="ChEBI" id="CHEBI:18248"/>
    </ligandPart>
</feature>
<evidence type="ECO:0000256" key="10">
    <source>
        <dbReference type="SAM" id="SignalP"/>
    </source>
</evidence>
<dbReference type="InterPro" id="IPR036909">
    <property type="entry name" value="Cyt_c-like_dom_sf"/>
</dbReference>
<dbReference type="FunFam" id="1.10.760.10:FF:000020">
    <property type="entry name" value="Cytochrome c peroxidase"/>
    <property type="match status" value="1"/>
</dbReference>
<feature type="binding site" description="covalent" evidence="8">
    <location>
        <position position="223"/>
    </location>
    <ligand>
        <name>heme c</name>
        <dbReference type="ChEBI" id="CHEBI:61717"/>
        <label>2</label>
    </ligand>
</feature>
<keyword evidence="7 9" id="KW-0408">Iron</keyword>
<dbReference type="GO" id="GO:0009055">
    <property type="term" value="F:electron transfer activity"/>
    <property type="evidence" value="ECO:0007669"/>
    <property type="project" value="InterPro"/>
</dbReference>
<dbReference type="PANTHER" id="PTHR30600">
    <property type="entry name" value="CYTOCHROME C PEROXIDASE-RELATED"/>
    <property type="match status" value="1"/>
</dbReference>
<dbReference type="SUPFAM" id="SSF46626">
    <property type="entry name" value="Cytochrome c"/>
    <property type="match status" value="2"/>
</dbReference>
<evidence type="ECO:0000256" key="7">
    <source>
        <dbReference type="ARBA" id="ARBA00023004"/>
    </source>
</evidence>
<feature type="binding site" description="covalent" evidence="8">
    <location>
        <position position="74"/>
    </location>
    <ligand>
        <name>heme c</name>
        <dbReference type="ChEBI" id="CHEBI:61717"/>
        <label>1</label>
    </ligand>
</feature>
<feature type="binding site" description="axial binding residue" evidence="9">
    <location>
        <position position="298"/>
    </location>
    <ligand>
        <name>heme c</name>
        <dbReference type="ChEBI" id="CHEBI:61717"/>
        <label>2</label>
    </ligand>
    <ligandPart>
        <name>Fe</name>
        <dbReference type="ChEBI" id="CHEBI:18248"/>
    </ligandPart>
</feature>
<feature type="domain" description="Cytochrome c" evidence="11">
    <location>
        <begin position="52"/>
        <end position="160"/>
    </location>
</feature>
<keyword evidence="12" id="KW-0575">Peroxidase</keyword>
<keyword evidence="13" id="KW-1185">Reference proteome</keyword>
<protein>
    <submittedName>
        <fullName evidence="12">Cytochrome-c peroxidase</fullName>
        <ecNumber evidence="12">1.11.1.5</ecNumber>
    </submittedName>
</protein>